<feature type="domain" description="PilZ" evidence="1">
    <location>
        <begin position="9"/>
        <end position="89"/>
    </location>
</feature>
<accession>A0A1T2KUW1</accession>
<dbReference type="EMBL" id="MPRJ01000031">
    <property type="protein sequence ID" value="OOZ36637.1"/>
    <property type="molecule type" value="Genomic_DNA"/>
</dbReference>
<gene>
    <name evidence="2" type="ORF">BOW51_06270</name>
</gene>
<proteinExistence type="predicted"/>
<name>A0A1T2KUW1_9GAMM</name>
<evidence type="ECO:0000313" key="2">
    <source>
        <dbReference type="EMBL" id="OOZ36637.1"/>
    </source>
</evidence>
<protein>
    <recommendedName>
        <fullName evidence="1">PilZ domain-containing protein</fullName>
    </recommendedName>
</protein>
<evidence type="ECO:0000313" key="3">
    <source>
        <dbReference type="Proteomes" id="UP000190896"/>
    </source>
</evidence>
<dbReference type="SUPFAM" id="SSF141371">
    <property type="entry name" value="PilZ domain-like"/>
    <property type="match status" value="1"/>
</dbReference>
<keyword evidence="3" id="KW-1185">Reference proteome</keyword>
<dbReference type="InterPro" id="IPR009875">
    <property type="entry name" value="PilZ_domain"/>
</dbReference>
<sequence>MDVVLNYRSLGLVRGQTQDVGVGGMFVKTGRIRLPVNAMVDVSVIMEGARGMSPFRTEAIVVHTTDGGVGLMFCDLEDDHHTLLHELIYGRHEYLDAAGRVCHVH</sequence>
<dbReference type="AlphaFoldDB" id="A0A1T2KUW1"/>
<evidence type="ECO:0000259" key="1">
    <source>
        <dbReference type="Pfam" id="PF07238"/>
    </source>
</evidence>
<dbReference type="Pfam" id="PF07238">
    <property type="entry name" value="PilZ"/>
    <property type="match status" value="1"/>
</dbReference>
<dbReference type="GO" id="GO:0035438">
    <property type="term" value="F:cyclic-di-GMP binding"/>
    <property type="evidence" value="ECO:0007669"/>
    <property type="project" value="InterPro"/>
</dbReference>
<dbReference type="Gene3D" id="2.40.10.220">
    <property type="entry name" value="predicted glycosyltransferase like domains"/>
    <property type="match status" value="1"/>
</dbReference>
<organism evidence="2 3">
    <name type="scientific">Solemya velesiana gill symbiont</name>
    <dbReference type="NCBI Taxonomy" id="1918948"/>
    <lineage>
        <taxon>Bacteria</taxon>
        <taxon>Pseudomonadati</taxon>
        <taxon>Pseudomonadota</taxon>
        <taxon>Gammaproteobacteria</taxon>
        <taxon>sulfur-oxidizing symbionts</taxon>
    </lineage>
</organism>
<comment type="caution">
    <text evidence="2">The sequence shown here is derived from an EMBL/GenBank/DDBJ whole genome shotgun (WGS) entry which is preliminary data.</text>
</comment>
<reference evidence="2 3" key="1">
    <citation type="submission" date="2016-11" db="EMBL/GenBank/DDBJ databases">
        <title>Mixed transmission modes and dynamic genome evolution in an obligate animal-bacterial symbiosis.</title>
        <authorList>
            <person name="Russell S.L."/>
            <person name="Corbett-Detig R.B."/>
            <person name="Cavanaugh C.M."/>
        </authorList>
    </citation>
    <scope>NUCLEOTIDE SEQUENCE [LARGE SCALE GENOMIC DNA]</scope>
    <source>
        <strain evidence="2">Se-Cadez</strain>
    </source>
</reference>
<dbReference type="Proteomes" id="UP000190896">
    <property type="component" value="Unassembled WGS sequence"/>
</dbReference>